<gene>
    <name evidence="1" type="ORF">D0Z08_25990</name>
</gene>
<sequence length="270" mass="28748">MPWSTTCDVHEFTAAAGEFLASAPVEHSPLLTEADYLSRRPEPDADQGYGWWTDDAGAVAGAFLRAPRHPPVLTPLPEDAVHELVTVLPVDDGVGCDVTSVDAVLAAWEHRGTPLGPRHRLVVHRLGTFRPPPAEGRSRIAEEADGPLLDSWYDALMAANPGDPSDRAYVVADPLADRRIVLWEIEGEPVAMAGRTRVITGMTRVGAVFAPSGDPRVETALLGAATAAAAQLADDVLVLAPRSDRDGVARLAGLGYRAVRERVLLAPLKG</sequence>
<dbReference type="AlphaFoldDB" id="A0A417XUY6"/>
<reference evidence="1 2" key="1">
    <citation type="submission" date="2018-09" db="EMBL/GenBank/DDBJ databases">
        <title>Genome sequencing of Nocardioides immobilis CCTCC AB 2017083 for comparison to Nocardioides silvaticus.</title>
        <authorList>
            <person name="Li C."/>
            <person name="Wang G."/>
        </authorList>
    </citation>
    <scope>NUCLEOTIDE SEQUENCE [LARGE SCALE GENOMIC DNA]</scope>
    <source>
        <strain evidence="1 2">CCTCC AB 2017083</strain>
    </source>
</reference>
<organism evidence="1 2">
    <name type="scientific">Nocardioides immobilis</name>
    <dbReference type="NCBI Taxonomy" id="2049295"/>
    <lineage>
        <taxon>Bacteria</taxon>
        <taxon>Bacillati</taxon>
        <taxon>Actinomycetota</taxon>
        <taxon>Actinomycetes</taxon>
        <taxon>Propionibacteriales</taxon>
        <taxon>Nocardioidaceae</taxon>
        <taxon>Nocardioides</taxon>
    </lineage>
</organism>
<dbReference type="Gene3D" id="3.40.630.30">
    <property type="match status" value="1"/>
</dbReference>
<dbReference type="RefSeq" id="WP_118928192.1">
    <property type="nucleotide sequence ID" value="NZ_QXGH01000035.1"/>
</dbReference>
<proteinExistence type="predicted"/>
<evidence type="ECO:0000313" key="2">
    <source>
        <dbReference type="Proteomes" id="UP000283644"/>
    </source>
</evidence>
<comment type="caution">
    <text evidence="1">The sequence shown here is derived from an EMBL/GenBank/DDBJ whole genome shotgun (WGS) entry which is preliminary data.</text>
</comment>
<keyword evidence="2" id="KW-1185">Reference proteome</keyword>
<evidence type="ECO:0008006" key="3">
    <source>
        <dbReference type="Google" id="ProtNLM"/>
    </source>
</evidence>
<evidence type="ECO:0000313" key="1">
    <source>
        <dbReference type="EMBL" id="RHW24173.1"/>
    </source>
</evidence>
<name>A0A417XUY6_9ACTN</name>
<dbReference type="EMBL" id="QXGH01000035">
    <property type="protein sequence ID" value="RHW24173.1"/>
    <property type="molecule type" value="Genomic_DNA"/>
</dbReference>
<accession>A0A417XUY6</accession>
<protein>
    <recommendedName>
        <fullName evidence="3">N-acetyltransferase domain-containing protein</fullName>
    </recommendedName>
</protein>
<dbReference type="OrthoDB" id="3174529at2"/>
<dbReference type="Proteomes" id="UP000283644">
    <property type="component" value="Unassembled WGS sequence"/>
</dbReference>